<protein>
    <submittedName>
        <fullName evidence="2">Uncharacterized protein</fullName>
    </submittedName>
</protein>
<feature type="transmembrane region" description="Helical" evidence="1">
    <location>
        <begin position="54"/>
        <end position="80"/>
    </location>
</feature>
<reference evidence="2 3" key="1">
    <citation type="submission" date="2016-07" db="EMBL/GenBank/DDBJ databases">
        <title>Pervasive Adenine N6-methylation of Active Genes in Fungi.</title>
        <authorList>
            <consortium name="DOE Joint Genome Institute"/>
            <person name="Mondo S.J."/>
            <person name="Dannebaum R.O."/>
            <person name="Kuo R.C."/>
            <person name="Labutti K."/>
            <person name="Haridas S."/>
            <person name="Kuo A."/>
            <person name="Salamov A."/>
            <person name="Ahrendt S.R."/>
            <person name="Lipzen A."/>
            <person name="Sullivan W."/>
            <person name="Andreopoulos W.B."/>
            <person name="Clum A."/>
            <person name="Lindquist E."/>
            <person name="Daum C."/>
            <person name="Ramamoorthy G.K."/>
            <person name="Gryganskyi A."/>
            <person name="Culley D."/>
            <person name="Magnuson J.K."/>
            <person name="James T.Y."/>
            <person name="O'Malley M.A."/>
            <person name="Stajich J.E."/>
            <person name="Spatafora J.W."/>
            <person name="Visel A."/>
            <person name="Grigoriev I.V."/>
        </authorList>
    </citation>
    <scope>NUCLEOTIDE SEQUENCE [LARGE SCALE GENOMIC DNA]</scope>
    <source>
        <strain evidence="2 3">68-887.2</strain>
    </source>
</reference>
<name>A0A1Y2B6W6_9TREE</name>
<gene>
    <name evidence="2" type="ORF">BCR39DRAFT_505099</name>
</gene>
<feature type="transmembrane region" description="Helical" evidence="1">
    <location>
        <begin position="92"/>
        <end position="113"/>
    </location>
</feature>
<sequence>MNTSACDCQDSLNSILKIPAFIFIALLLYPRWIQGFQDDVLQLFPDLRWTLSDYAIDVIWGVAGAIFALVGGITAAAPSMKHQAVAASEMRCLVIIGNIMLAEGIILSAFAPIQAIRDFIRDLDPSNFVWIPRRESAWNHASVWVQTFKFVLLLMLAIFWFAAWTIRGVWNVIMGLSNWVCRPMRRPAS</sequence>
<keyword evidence="1" id="KW-1133">Transmembrane helix</keyword>
<proteinExistence type="predicted"/>
<keyword evidence="1" id="KW-0812">Transmembrane</keyword>
<dbReference type="EMBL" id="MCFC01000019">
    <property type="protein sequence ID" value="ORY30581.1"/>
    <property type="molecule type" value="Genomic_DNA"/>
</dbReference>
<evidence type="ECO:0000313" key="2">
    <source>
        <dbReference type="EMBL" id="ORY30581.1"/>
    </source>
</evidence>
<keyword evidence="1" id="KW-0472">Membrane</keyword>
<dbReference type="InParanoid" id="A0A1Y2B6W6"/>
<dbReference type="Proteomes" id="UP000193986">
    <property type="component" value="Unassembled WGS sequence"/>
</dbReference>
<evidence type="ECO:0000313" key="3">
    <source>
        <dbReference type="Proteomes" id="UP000193986"/>
    </source>
</evidence>
<comment type="caution">
    <text evidence="2">The sequence shown here is derived from an EMBL/GenBank/DDBJ whole genome shotgun (WGS) entry which is preliminary data.</text>
</comment>
<feature type="transmembrane region" description="Helical" evidence="1">
    <location>
        <begin position="150"/>
        <end position="176"/>
    </location>
</feature>
<accession>A0A1Y2B6W6</accession>
<dbReference type="AlphaFoldDB" id="A0A1Y2B6W6"/>
<keyword evidence="3" id="KW-1185">Reference proteome</keyword>
<feature type="transmembrane region" description="Helical" evidence="1">
    <location>
        <begin position="12"/>
        <end position="34"/>
    </location>
</feature>
<organism evidence="2 3">
    <name type="scientific">Naematelia encephala</name>
    <dbReference type="NCBI Taxonomy" id="71784"/>
    <lineage>
        <taxon>Eukaryota</taxon>
        <taxon>Fungi</taxon>
        <taxon>Dikarya</taxon>
        <taxon>Basidiomycota</taxon>
        <taxon>Agaricomycotina</taxon>
        <taxon>Tremellomycetes</taxon>
        <taxon>Tremellales</taxon>
        <taxon>Naemateliaceae</taxon>
        <taxon>Naematelia</taxon>
    </lineage>
</organism>
<evidence type="ECO:0000256" key="1">
    <source>
        <dbReference type="SAM" id="Phobius"/>
    </source>
</evidence>